<dbReference type="Proteomes" id="UP000324800">
    <property type="component" value="Unassembled WGS sequence"/>
</dbReference>
<proteinExistence type="predicted"/>
<protein>
    <submittedName>
        <fullName evidence="1">Uncharacterized protein</fullName>
    </submittedName>
</protein>
<sequence length="109" mass="12018">MFPPFESQERFLVYESPPLFYSEFPQVGTVRGSHLAVSADSLHSSSSILPPFFLTLDSRIGFSQSSVEETVQIFIGFIPATPIQPETMLSVEDATLLTFPFVENISLGA</sequence>
<name>A0A5J4TTP3_9EUKA</name>
<reference evidence="1 2" key="1">
    <citation type="submission" date="2019-03" db="EMBL/GenBank/DDBJ databases">
        <title>Single cell metagenomics reveals metabolic interactions within the superorganism composed of flagellate Streblomastix strix and complex community of Bacteroidetes bacteria on its surface.</title>
        <authorList>
            <person name="Treitli S.C."/>
            <person name="Kolisko M."/>
            <person name="Husnik F."/>
            <person name="Keeling P."/>
            <person name="Hampl V."/>
        </authorList>
    </citation>
    <scope>NUCLEOTIDE SEQUENCE [LARGE SCALE GENOMIC DNA]</scope>
    <source>
        <strain evidence="1">ST1C</strain>
    </source>
</reference>
<gene>
    <name evidence="1" type="ORF">EZS28_042850</name>
</gene>
<evidence type="ECO:0000313" key="2">
    <source>
        <dbReference type="Proteomes" id="UP000324800"/>
    </source>
</evidence>
<dbReference type="AlphaFoldDB" id="A0A5J4TTP3"/>
<organism evidence="1 2">
    <name type="scientific">Streblomastix strix</name>
    <dbReference type="NCBI Taxonomy" id="222440"/>
    <lineage>
        <taxon>Eukaryota</taxon>
        <taxon>Metamonada</taxon>
        <taxon>Preaxostyla</taxon>
        <taxon>Oxymonadida</taxon>
        <taxon>Streblomastigidae</taxon>
        <taxon>Streblomastix</taxon>
    </lineage>
</organism>
<accession>A0A5J4TTP3</accession>
<dbReference type="EMBL" id="SNRW01025294">
    <property type="protein sequence ID" value="KAA6361624.1"/>
    <property type="molecule type" value="Genomic_DNA"/>
</dbReference>
<comment type="caution">
    <text evidence="1">The sequence shown here is derived from an EMBL/GenBank/DDBJ whole genome shotgun (WGS) entry which is preliminary data.</text>
</comment>
<evidence type="ECO:0000313" key="1">
    <source>
        <dbReference type="EMBL" id="KAA6361624.1"/>
    </source>
</evidence>